<proteinExistence type="predicted"/>
<gene>
    <name evidence="3" type="ORF">AC529_14740</name>
</gene>
<dbReference type="PATRIC" id="fig|665004.4.peg.2423"/>
<evidence type="ECO:0000256" key="1">
    <source>
        <dbReference type="SAM" id="MobiDB-lite"/>
    </source>
</evidence>
<comment type="caution">
    <text evidence="3">The sequence shown here is derived from an EMBL/GenBank/DDBJ whole genome shotgun (WGS) entry which is preliminary data.</text>
</comment>
<dbReference type="Proteomes" id="UP000074382">
    <property type="component" value="Unassembled WGS sequence"/>
</dbReference>
<evidence type="ECO:0000256" key="2">
    <source>
        <dbReference type="SAM" id="Phobius"/>
    </source>
</evidence>
<name>A0A147KF70_THECS</name>
<protein>
    <submittedName>
        <fullName evidence="3">Uncharacterized protein</fullName>
    </submittedName>
</protein>
<dbReference type="EMBL" id="LGEM01000103">
    <property type="protein sequence ID" value="KUP95933.1"/>
    <property type="molecule type" value="Genomic_DNA"/>
</dbReference>
<accession>A0A147KF70</accession>
<keyword evidence="2" id="KW-1133">Transmembrane helix</keyword>
<keyword evidence="2" id="KW-0472">Membrane</keyword>
<sequence length="110" mass="11277">MAGLALGLWLGGGPTQRTGWEAAGWAAGIICALALTTTAVAWAARRTHNSDTPPPTPAGDLIDQSNTRAGRDIIGKQGPAAPDPAGGDHIVQRGARAGRDVIGKQHNQPR</sequence>
<organism evidence="3 4">
    <name type="scientific">Thermobifida cellulosilytica TB100</name>
    <dbReference type="NCBI Taxonomy" id="665004"/>
    <lineage>
        <taxon>Bacteria</taxon>
        <taxon>Bacillati</taxon>
        <taxon>Actinomycetota</taxon>
        <taxon>Actinomycetes</taxon>
        <taxon>Streptosporangiales</taxon>
        <taxon>Nocardiopsidaceae</taxon>
        <taxon>Thermobifida</taxon>
    </lineage>
</organism>
<keyword evidence="2" id="KW-0812">Transmembrane</keyword>
<evidence type="ECO:0000313" key="3">
    <source>
        <dbReference type="EMBL" id="KUP95933.1"/>
    </source>
</evidence>
<evidence type="ECO:0000313" key="4">
    <source>
        <dbReference type="Proteomes" id="UP000074382"/>
    </source>
</evidence>
<reference evidence="4" key="1">
    <citation type="journal article" date="2017" name="Acta Aliment.">
        <title>Plant polysaccharide degrading enzyme system of Thermpbifida cellulosilytica TB100 revealed by de novo genome project data.</title>
        <authorList>
            <person name="Toth A."/>
            <person name="Baka E."/>
            <person name="Luzics S."/>
            <person name="Bata-Vidacs I."/>
            <person name="Nagy I."/>
            <person name="Balint B."/>
            <person name="Herceg R."/>
            <person name="Olasz F."/>
            <person name="Wilk T."/>
            <person name="Nagy T."/>
            <person name="Kriszt B."/>
            <person name="Nagy I."/>
            <person name="Kukolya J."/>
        </authorList>
    </citation>
    <scope>NUCLEOTIDE SEQUENCE [LARGE SCALE GENOMIC DNA]</scope>
    <source>
        <strain evidence="4">TB100</strain>
    </source>
</reference>
<feature type="region of interest" description="Disordered" evidence="1">
    <location>
        <begin position="45"/>
        <end position="110"/>
    </location>
</feature>
<keyword evidence="4" id="KW-1185">Reference proteome</keyword>
<dbReference type="AlphaFoldDB" id="A0A147KF70"/>
<feature type="transmembrane region" description="Helical" evidence="2">
    <location>
        <begin position="25"/>
        <end position="44"/>
    </location>
</feature>